<comment type="caution">
    <text evidence="7">The sequence shown here is derived from an EMBL/GenBank/DDBJ whole genome shotgun (WGS) entry which is preliminary data.</text>
</comment>
<keyword evidence="8" id="KW-1185">Reference proteome</keyword>
<dbReference type="PROSITE" id="PS50127">
    <property type="entry name" value="UBC_2"/>
    <property type="match status" value="1"/>
</dbReference>
<dbReference type="CDD" id="cd23802">
    <property type="entry name" value="UBCc_UBE2Q"/>
    <property type="match status" value="1"/>
</dbReference>
<evidence type="ECO:0000259" key="6">
    <source>
        <dbReference type="PROSITE" id="PS50127"/>
    </source>
</evidence>
<dbReference type="Proteomes" id="UP000284706">
    <property type="component" value="Unassembled WGS sequence"/>
</dbReference>
<feature type="region of interest" description="Disordered" evidence="5">
    <location>
        <begin position="906"/>
        <end position="930"/>
    </location>
</feature>
<dbReference type="SUPFAM" id="SSF56399">
    <property type="entry name" value="ADP-ribosylation"/>
    <property type="match status" value="1"/>
</dbReference>
<dbReference type="InParanoid" id="A0A409W538"/>
<reference evidence="7 8" key="1">
    <citation type="journal article" date="2018" name="Evol. Lett.">
        <title>Horizontal gene cluster transfer increased hallucinogenic mushroom diversity.</title>
        <authorList>
            <person name="Reynolds H.T."/>
            <person name="Vijayakumar V."/>
            <person name="Gluck-Thaler E."/>
            <person name="Korotkin H.B."/>
            <person name="Matheny P.B."/>
            <person name="Slot J.C."/>
        </authorList>
    </citation>
    <scope>NUCLEOTIDE SEQUENCE [LARGE SCALE GENOMIC DNA]</scope>
    <source>
        <strain evidence="7 8">SRW20</strain>
    </source>
</reference>
<dbReference type="STRING" id="231916.A0A409W538"/>
<proteinExistence type="predicted"/>
<dbReference type="Gene3D" id="3.90.228.10">
    <property type="match status" value="1"/>
</dbReference>
<dbReference type="GO" id="GO:0016779">
    <property type="term" value="F:nucleotidyltransferase activity"/>
    <property type="evidence" value="ECO:0007669"/>
    <property type="project" value="UniProtKB-KW"/>
</dbReference>
<evidence type="ECO:0000256" key="2">
    <source>
        <dbReference type="ARBA" id="ARBA00022679"/>
    </source>
</evidence>
<dbReference type="SUPFAM" id="SSF54495">
    <property type="entry name" value="UBC-like"/>
    <property type="match status" value="1"/>
</dbReference>
<feature type="domain" description="UBC core" evidence="6">
    <location>
        <begin position="1048"/>
        <end position="1229"/>
    </location>
</feature>
<sequence>MSRVGRSNRVALSDSESQSQEKPASKRQKMDMDHRKSNIDEDVQMSEPSSYDPNKNAHLKGRRRFNADLLDIQTACNGGLVSNGLKLKSKVYIPTWRCISLSLLGFPEIGAGDDEGSVEVVITKEQLGEHVLSANLLISDTSEYPSSHSVFCYSPDGDLSAKLQRIVDEIAEEPPKPLGETVLDLMASVGRVIGPAAQKAASRQHEAESEDEDGSGAEDYDAFEDYDDIAAAPVEPDSIMIKLQENFVDIVATEYRPGFIRLGGNDFVVSVSLPVITLANSIPPRALMAWDRRLLSCPQHLTLLISGFHGLYPVLEQDMSYTSAAQRLGVSLSFKVGLSEKYKPGSEQVQEVVRKHGLIQQDAEDELRIQAEIAAQKAKQNEFDGDWDEDEPMQEPEVAIEEEEVADPGRFDRFSLSSSLESLMDQSFLKIVRLRRLFGLGWAGAELLNAEVERSQRPPETVLALAADAIRAADHEERELARTTTLPHDPLIGLGPKDEFNLPLTAFCYLIRRLALCTRYCIVCHNKLHFDYEALKPYVCDNKLCSYQYYLLNRGPSLEYEIMHNPQTVDLLVSLAYVSAAEGAMDNPLPVGLALRVPIPTGSIQAPQAANNWYSSTQTGPPPETPKTLVPGPDGLCDFDDLTVSEVRTRRITVSRVLLTSRFQKMRFTVAKLINTLPSIEEMKKHLERKVKAGKSKPKLKDIDPNILPAAWSILRWIVGSCTAHIEVIESGAERIKNLDPTWRQFRMTVGSPDAEAKFRDAIALAATKNANVKNYPVIYAFHGSPLKNWHSIIRHGLWFKTIAHGRAYGDGKQCSIPLRLRYKIVIALGVYLAREASTSMGSYAIAGRSHWQKSLSGPTNCVAVAEVVNLPNEFVSQNPHYVVKDTHWIMCRYLLVKGISDVDPPKVPEAKSKGKGKKDPNAIPYVKLDPNHKTTVNGKIIEIPDPSFKVESLLAERQADYVHEEPDEEDLAIFELNPSKPQSQLQSRPHHHDLDDDDDYRVPAPSSSKMKATGPVQRPKDDWKHDPEYVSRTLENLYLPPFESSPGASMAIQRELKSMLKEQETAPSLKDLGWYMPPELIGDNLYQWIVEMHSLDPALPIAKDLKQKNINSIIFEIRFPPTFPNSPPFFRIITPRFLPFIHGGGGHVTGGGSICMDLLTSDGWLPSYSISAVLMQIRLALSNLEPRPARLAQDWNRPYSVEESLAGFRRAAATHNWKVPQGLERLVR</sequence>
<dbReference type="Pfam" id="PF00179">
    <property type="entry name" value="UQ_con"/>
    <property type="match status" value="1"/>
</dbReference>
<dbReference type="EMBL" id="NHYE01005396">
    <property type="protein sequence ID" value="PPQ73585.1"/>
    <property type="molecule type" value="Genomic_DNA"/>
</dbReference>
<keyword evidence="1" id="KW-0328">Glycosyltransferase</keyword>
<keyword evidence="4" id="KW-0520">NAD</keyword>
<evidence type="ECO:0000256" key="4">
    <source>
        <dbReference type="ARBA" id="ARBA00023027"/>
    </source>
</evidence>
<gene>
    <name evidence="7" type="ORF">CVT26_010569</name>
</gene>
<organism evidence="7 8">
    <name type="scientific">Gymnopilus dilepis</name>
    <dbReference type="NCBI Taxonomy" id="231916"/>
    <lineage>
        <taxon>Eukaryota</taxon>
        <taxon>Fungi</taxon>
        <taxon>Dikarya</taxon>
        <taxon>Basidiomycota</taxon>
        <taxon>Agaricomycotina</taxon>
        <taxon>Agaricomycetes</taxon>
        <taxon>Agaricomycetidae</taxon>
        <taxon>Agaricales</taxon>
        <taxon>Agaricineae</taxon>
        <taxon>Hymenogastraceae</taxon>
        <taxon>Gymnopilus</taxon>
    </lineage>
</organism>
<feature type="region of interest" description="Disordered" evidence="5">
    <location>
        <begin position="1"/>
        <end position="58"/>
    </location>
</feature>
<dbReference type="GO" id="GO:0016757">
    <property type="term" value="F:glycosyltransferase activity"/>
    <property type="evidence" value="ECO:0007669"/>
    <property type="project" value="UniProtKB-KW"/>
</dbReference>
<feature type="region of interest" description="Disordered" evidence="5">
    <location>
        <begin position="981"/>
        <end position="1025"/>
    </location>
</feature>
<evidence type="ECO:0000256" key="3">
    <source>
        <dbReference type="ARBA" id="ARBA00022695"/>
    </source>
</evidence>
<evidence type="ECO:0000313" key="7">
    <source>
        <dbReference type="EMBL" id="PPQ73585.1"/>
    </source>
</evidence>
<dbReference type="InterPro" id="IPR051838">
    <property type="entry name" value="ARTD_PARP"/>
</dbReference>
<dbReference type="Gene3D" id="3.10.110.10">
    <property type="entry name" value="Ubiquitin Conjugating Enzyme"/>
    <property type="match status" value="1"/>
</dbReference>
<feature type="region of interest" description="Disordered" evidence="5">
    <location>
        <begin position="198"/>
        <end position="220"/>
    </location>
</feature>
<accession>A0A409W538</accession>
<dbReference type="PANTHER" id="PTHR21328">
    <property type="entry name" value="POLY ADP-RIBOSE POLYMERASE FAMILY, MEMBER PARP"/>
    <property type="match status" value="1"/>
</dbReference>
<keyword evidence="3" id="KW-0548">Nucleotidyltransferase</keyword>
<name>A0A409W538_9AGAR</name>
<feature type="compositionally biased region" description="Basic and acidic residues" evidence="5">
    <location>
        <begin position="906"/>
        <end position="921"/>
    </location>
</feature>
<dbReference type="InterPro" id="IPR016135">
    <property type="entry name" value="UBQ-conjugating_enzyme/RWD"/>
</dbReference>
<feature type="compositionally biased region" description="Acidic residues" evidence="5">
    <location>
        <begin position="208"/>
        <end position="220"/>
    </location>
</feature>
<dbReference type="InterPro" id="IPR000608">
    <property type="entry name" value="UBC"/>
</dbReference>
<feature type="compositionally biased region" description="Basic and acidic residues" evidence="5">
    <location>
        <begin position="28"/>
        <end position="39"/>
    </location>
</feature>
<evidence type="ECO:0000256" key="1">
    <source>
        <dbReference type="ARBA" id="ARBA00022676"/>
    </source>
</evidence>
<protein>
    <recommendedName>
        <fullName evidence="6">UBC core domain-containing protein</fullName>
    </recommendedName>
</protein>
<keyword evidence="2" id="KW-0808">Transferase</keyword>
<dbReference type="SMART" id="SM00212">
    <property type="entry name" value="UBCc"/>
    <property type="match status" value="1"/>
</dbReference>
<dbReference type="OrthoDB" id="109543at2759"/>
<evidence type="ECO:0000256" key="5">
    <source>
        <dbReference type="SAM" id="MobiDB-lite"/>
    </source>
</evidence>
<dbReference type="AlphaFoldDB" id="A0A409W538"/>
<evidence type="ECO:0000313" key="8">
    <source>
        <dbReference type="Proteomes" id="UP000284706"/>
    </source>
</evidence>